<evidence type="ECO:0000313" key="2">
    <source>
        <dbReference type="Proteomes" id="UP000594014"/>
    </source>
</evidence>
<reference evidence="1" key="1">
    <citation type="submission" date="2019-08" db="EMBL/GenBank/DDBJ databases">
        <title>Genome sequence of Clostridiales bacterium MT110.</title>
        <authorList>
            <person name="Cao J."/>
        </authorList>
    </citation>
    <scope>NUCLEOTIDE SEQUENCE</scope>
    <source>
        <strain evidence="1">MT110</strain>
    </source>
</reference>
<evidence type="ECO:0000313" key="1">
    <source>
        <dbReference type="EMBL" id="QOX63278.1"/>
    </source>
</evidence>
<dbReference type="Proteomes" id="UP000594014">
    <property type="component" value="Chromosome"/>
</dbReference>
<protein>
    <submittedName>
        <fullName evidence="1">Amino acid permease</fullName>
    </submittedName>
</protein>
<organism evidence="1 2">
    <name type="scientific">Anoxybacterium hadale</name>
    <dbReference type="NCBI Taxonomy" id="3408580"/>
    <lineage>
        <taxon>Bacteria</taxon>
        <taxon>Bacillati</taxon>
        <taxon>Bacillota</taxon>
        <taxon>Clostridia</taxon>
        <taxon>Peptostreptococcales</taxon>
        <taxon>Anaerovoracaceae</taxon>
        <taxon>Anoxybacterium</taxon>
    </lineage>
</organism>
<dbReference type="EMBL" id="CP042469">
    <property type="protein sequence ID" value="QOX63278.1"/>
    <property type="molecule type" value="Genomic_DNA"/>
</dbReference>
<proteinExistence type="predicted"/>
<keyword evidence="2" id="KW-1185">Reference proteome</keyword>
<name>A0ACD1A9T1_9FIRM</name>
<gene>
    <name evidence="1" type="ORF">FRZ06_07920</name>
</gene>
<accession>A0ACD1A9T1</accession>
<sequence>MAKFLLYKRGVINILIFQEDNRMEEKQVGQGQLKRNLKQRHLTMIAIGGSIGTALFLSTGYALNQAGPGGLVAAYLFVAVMIYFIIMSLGEMATYLPCAGSFQTYSSLYVSPSFGFSIGWCYWFSWAVVVGIEVVASALIMKYWFPDVPSWIWSIIFVVIVLGLNLMSAKAYGEAEFWFASIKVIAVVSFLIVGIGMMTGVMGGEGPIGFSNFVGSEGGLFPKGISAALVVSFTAVFCYLGTEIVGIAAGEGENPEKTIPKAVKTVFVRIAIFYIGSTFMVAALIPWQEGTVEISPFTLVFSKIGIPAAATLMNFVVLTSTLSCANAGLYASSRMVFAMAKEGKAPKIFANVNKRGVPVPALILTGCMGGAAFLSKFISPDKVYVLLVSASAITVLFAWIGICVSHINFRKQLVKRGFDLTNLKFKAPFYPVGSYIAAILCIIVIIAQFFDDTARLTAVLGVPMFFILWIVGKYKEKKGTLWVPSEESIRAQSISGDRLEKSA</sequence>